<proteinExistence type="predicted"/>
<dbReference type="PRINTS" id="PR00163">
    <property type="entry name" value="RUBREDOXIN"/>
</dbReference>
<dbReference type="STRING" id="52689.AKG39_16135"/>
<dbReference type="CDD" id="cd00730">
    <property type="entry name" value="rubredoxin"/>
    <property type="match status" value="1"/>
</dbReference>
<reference evidence="8" key="1">
    <citation type="submission" date="2015-07" db="EMBL/GenBank/DDBJ databases">
        <title>Draft genome sequence of Acetobacterium bakii DSM 8293, a potential psychrophilic chemical producer through syngas fermentation.</title>
        <authorList>
            <person name="Song Y."/>
            <person name="Hwang S."/>
            <person name="Cho B.-K."/>
        </authorList>
    </citation>
    <scope>NUCLEOTIDE SEQUENCE [LARGE SCALE GENOMIC DNA]</scope>
    <source>
        <strain evidence="8">DSM 8239</strain>
    </source>
</reference>
<dbReference type="EMBL" id="LGYO01000045">
    <property type="protein sequence ID" value="KNZ40714.1"/>
    <property type="molecule type" value="Genomic_DNA"/>
</dbReference>
<dbReference type="GO" id="GO:0009055">
    <property type="term" value="F:electron transfer activity"/>
    <property type="evidence" value="ECO:0007669"/>
    <property type="project" value="TreeGrafter"/>
</dbReference>
<evidence type="ECO:0000256" key="4">
    <source>
        <dbReference type="ARBA" id="ARBA00022982"/>
    </source>
</evidence>
<sequence>MRKYTCSICGYVYDEAIGDPARGIAPGTKWEDVPEDWHCPLCGATKADFAEDKINNKSATPELSIVENEANSMSELSFGEVSALCSNLSKGCAKQYRLEEAELFNQLAEFYKAKSSIAGAGQLKDISTLGERDLASGYVQANLIAADASDRGALRALVWGEKVTRILNSILRRYEKQQDTLLENKHLYVCDICGFVYIGDKLPDICPVCKVPNEKITEIKRR</sequence>
<dbReference type="Pfam" id="PF21349">
    <property type="entry name" value="RUBY_RBDX"/>
    <property type="match status" value="1"/>
</dbReference>
<dbReference type="Gene3D" id="2.20.28.10">
    <property type="match status" value="2"/>
</dbReference>
<dbReference type="OrthoDB" id="9758182at2"/>
<dbReference type="InterPro" id="IPR048574">
    <property type="entry name" value="RUBY_RBDX"/>
</dbReference>
<comment type="caution">
    <text evidence="7">The sequence shown here is derived from an EMBL/GenBank/DDBJ whole genome shotgun (WGS) entry which is preliminary data.</text>
</comment>
<organism evidence="7 8">
    <name type="scientific">Acetobacterium bakii</name>
    <dbReference type="NCBI Taxonomy" id="52689"/>
    <lineage>
        <taxon>Bacteria</taxon>
        <taxon>Bacillati</taxon>
        <taxon>Bacillota</taxon>
        <taxon>Clostridia</taxon>
        <taxon>Eubacteriales</taxon>
        <taxon>Eubacteriaceae</taxon>
        <taxon>Acetobacterium</taxon>
    </lineage>
</organism>
<dbReference type="PROSITE" id="PS00202">
    <property type="entry name" value="RUBREDOXIN"/>
    <property type="match status" value="1"/>
</dbReference>
<dbReference type="Proteomes" id="UP000036873">
    <property type="component" value="Unassembled WGS sequence"/>
</dbReference>
<comment type="cofactor">
    <cofactor evidence="1">
        <name>Fe(3+)</name>
        <dbReference type="ChEBI" id="CHEBI:29034"/>
    </cofactor>
</comment>
<dbReference type="InterPro" id="IPR050526">
    <property type="entry name" value="Rubredoxin_ET"/>
</dbReference>
<protein>
    <submittedName>
        <fullName evidence="7">Rubredoxin</fullName>
    </submittedName>
</protein>
<keyword evidence="5" id="KW-0408">Iron</keyword>
<dbReference type="GO" id="GO:0005506">
    <property type="term" value="F:iron ion binding"/>
    <property type="evidence" value="ECO:0007669"/>
    <property type="project" value="InterPro"/>
</dbReference>
<evidence type="ECO:0000313" key="8">
    <source>
        <dbReference type="Proteomes" id="UP000036873"/>
    </source>
</evidence>
<keyword evidence="8" id="KW-1185">Reference proteome</keyword>
<dbReference type="PROSITE" id="PS50903">
    <property type="entry name" value="RUBREDOXIN_LIKE"/>
    <property type="match status" value="2"/>
</dbReference>
<dbReference type="InterPro" id="IPR024935">
    <property type="entry name" value="Rubredoxin_dom"/>
</dbReference>
<dbReference type="PANTHER" id="PTHR47627:SF1">
    <property type="entry name" value="RUBREDOXIN-1-RELATED"/>
    <property type="match status" value="1"/>
</dbReference>
<evidence type="ECO:0000256" key="2">
    <source>
        <dbReference type="ARBA" id="ARBA00022448"/>
    </source>
</evidence>
<dbReference type="PATRIC" id="fig|52689.4.peg.2760"/>
<evidence type="ECO:0000313" key="7">
    <source>
        <dbReference type="EMBL" id="KNZ40714.1"/>
    </source>
</evidence>
<dbReference type="InterPro" id="IPR018527">
    <property type="entry name" value="Rubredoxin_Fe_BS"/>
</dbReference>
<keyword evidence="2" id="KW-0813">Transport</keyword>
<dbReference type="SUPFAM" id="SSF57802">
    <property type="entry name" value="Rubredoxin-like"/>
    <property type="match status" value="2"/>
</dbReference>
<dbReference type="PANTHER" id="PTHR47627">
    <property type="entry name" value="RUBREDOXIN"/>
    <property type="match status" value="1"/>
</dbReference>
<dbReference type="AlphaFoldDB" id="A0A0L6TWR9"/>
<keyword evidence="4" id="KW-0249">Electron transport</keyword>
<feature type="domain" description="Rubredoxin-like" evidence="6">
    <location>
        <begin position="185"/>
        <end position="219"/>
    </location>
</feature>
<evidence type="ECO:0000259" key="6">
    <source>
        <dbReference type="PROSITE" id="PS50903"/>
    </source>
</evidence>
<dbReference type="GO" id="GO:0043448">
    <property type="term" value="P:alkane catabolic process"/>
    <property type="evidence" value="ECO:0007669"/>
    <property type="project" value="TreeGrafter"/>
</dbReference>
<evidence type="ECO:0000256" key="1">
    <source>
        <dbReference type="ARBA" id="ARBA00001965"/>
    </source>
</evidence>
<dbReference type="Pfam" id="PF00301">
    <property type="entry name" value="Rubredoxin"/>
    <property type="match status" value="1"/>
</dbReference>
<dbReference type="FunFam" id="2.20.28.10:FF:000001">
    <property type="entry name" value="Rubredoxin"/>
    <property type="match status" value="1"/>
</dbReference>
<keyword evidence="3" id="KW-0479">Metal-binding</keyword>
<dbReference type="RefSeq" id="WP_050741437.1">
    <property type="nucleotide sequence ID" value="NZ_LGYO01000045.1"/>
</dbReference>
<name>A0A0L6TWR9_9FIRM</name>
<gene>
    <name evidence="7" type="ORF">AKG39_16135</name>
</gene>
<evidence type="ECO:0000256" key="5">
    <source>
        <dbReference type="ARBA" id="ARBA00023004"/>
    </source>
</evidence>
<evidence type="ECO:0000256" key="3">
    <source>
        <dbReference type="ARBA" id="ARBA00022723"/>
    </source>
</evidence>
<accession>A0A0L6TWR9</accession>
<feature type="domain" description="Rubredoxin-like" evidence="6">
    <location>
        <begin position="1"/>
        <end position="52"/>
    </location>
</feature>
<dbReference type="InterPro" id="IPR024934">
    <property type="entry name" value="Rubredoxin-like_dom"/>
</dbReference>